<dbReference type="GeneID" id="12510114"/>
<dbReference type="RefSeq" id="WP_014586501.1">
    <property type="nucleotide sequence ID" value="NC_017527.1"/>
</dbReference>
<dbReference type="PATRIC" id="fig|1110509.7.peg.1060"/>
<protein>
    <recommendedName>
        <fullName evidence="4">DNA repair photolyase</fullName>
    </recommendedName>
</protein>
<dbReference type="InterPro" id="IPR014998">
    <property type="entry name" value="DUF1848"/>
</dbReference>
<dbReference type="AlphaFoldDB" id="G7WLL3"/>
<dbReference type="EMBL" id="CP003117">
    <property type="protein sequence ID" value="AET64316.1"/>
    <property type="molecule type" value="Genomic_DNA"/>
</dbReference>
<organism evidence="2 3">
    <name type="scientific">Methanothrix harundinacea (strain 6Ac)</name>
    <name type="common">Methanosaeta harundinacea</name>
    <dbReference type="NCBI Taxonomy" id="1110509"/>
    <lineage>
        <taxon>Archaea</taxon>
        <taxon>Methanobacteriati</taxon>
        <taxon>Methanobacteriota</taxon>
        <taxon>Stenosarchaea group</taxon>
        <taxon>Methanomicrobia</taxon>
        <taxon>Methanotrichales</taxon>
        <taxon>Methanotrichaceae</taxon>
        <taxon>Methanothrix</taxon>
    </lineage>
</organism>
<evidence type="ECO:0008006" key="4">
    <source>
        <dbReference type="Google" id="ProtNLM"/>
    </source>
</evidence>
<gene>
    <name evidence="2" type="ordered locus">Mhar_0945</name>
</gene>
<dbReference type="KEGG" id="mhi:Mhar_0945"/>
<evidence type="ECO:0000313" key="3">
    <source>
        <dbReference type="Proteomes" id="UP000005877"/>
    </source>
</evidence>
<dbReference type="OrthoDB" id="53148at2157"/>
<evidence type="ECO:0000313" key="2">
    <source>
        <dbReference type="EMBL" id="AET64316.1"/>
    </source>
</evidence>
<sequence length="310" mass="34385">MIISASYRTDIPAFYGEWFEKRLEAGYCSVSNPYNNRQVRRVSLLPEDVDGFVFWTRNLGPFMGRLTRVAQFGRPFVVQQTVTGYPRALEPAAVGAAVAVRQIRAVAEAYGPKAAVWRYDPIIFSSLTPAEFHLENFESLASALEGSVDEVVISFAQVYRKAARNLDLAARNFGFTWMDPPDDVKLDLASKLVEVARRHGMSLSVCSQRKYIVPGAAAARCVDARRLAAVGGRRIRARLKGKRPECGCYEAVDIGEYDTCPAGCAFCYAVLRREMALRRRKSHDPGGDFLWGPGEEAAPAPESKGQMTLF</sequence>
<dbReference type="Proteomes" id="UP000005877">
    <property type="component" value="Chromosome"/>
</dbReference>
<feature type="region of interest" description="Disordered" evidence="1">
    <location>
        <begin position="288"/>
        <end position="310"/>
    </location>
</feature>
<name>G7WLL3_METH6</name>
<dbReference type="HOGENOM" id="CLU_069130_0_0_2"/>
<dbReference type="STRING" id="1110509.Mhar_0945"/>
<keyword evidence="3" id="KW-1185">Reference proteome</keyword>
<accession>G7WLL3</accession>
<proteinExistence type="predicted"/>
<reference evidence="2 3" key="1">
    <citation type="journal article" date="2012" name="PLoS ONE">
        <title>The genome characteristics and predicted function of methyl-group oxidation pathway in the obligate aceticlastic methanogens, Methanosaeta spp.</title>
        <authorList>
            <person name="Zhu J."/>
            <person name="Zheng H."/>
            <person name="Ai G."/>
            <person name="Zhang G."/>
            <person name="Liu D."/>
            <person name="Liu X."/>
            <person name="Dong X."/>
        </authorList>
    </citation>
    <scope>NUCLEOTIDE SEQUENCE [LARGE SCALE GENOMIC DNA]</scope>
    <source>
        <strain evidence="2 3">6Ac</strain>
    </source>
</reference>
<dbReference type="Pfam" id="PF08902">
    <property type="entry name" value="DUF1848"/>
    <property type="match status" value="1"/>
</dbReference>
<evidence type="ECO:0000256" key="1">
    <source>
        <dbReference type="SAM" id="MobiDB-lite"/>
    </source>
</evidence>